<dbReference type="AlphaFoldDB" id="A0A9W6VUF6"/>
<dbReference type="RefSeq" id="WP_285629491.1">
    <property type="nucleotide sequence ID" value="NZ_BSTJ01000009.1"/>
</dbReference>
<reference evidence="2" key="1">
    <citation type="submission" date="2023-03" db="EMBL/GenBank/DDBJ databases">
        <title>Actinoallomurus iriomotensis NBRC 103681.</title>
        <authorList>
            <person name="Ichikawa N."/>
            <person name="Sato H."/>
            <person name="Tonouchi N."/>
        </authorList>
    </citation>
    <scope>NUCLEOTIDE SEQUENCE</scope>
    <source>
        <strain evidence="2">NBRC 103681</strain>
    </source>
</reference>
<evidence type="ECO:0008006" key="4">
    <source>
        <dbReference type="Google" id="ProtNLM"/>
    </source>
</evidence>
<evidence type="ECO:0000256" key="1">
    <source>
        <dbReference type="SAM" id="MobiDB-lite"/>
    </source>
</evidence>
<name>A0A9W6VUF6_9ACTN</name>
<evidence type="ECO:0000313" key="2">
    <source>
        <dbReference type="EMBL" id="GLY78636.1"/>
    </source>
</evidence>
<comment type="caution">
    <text evidence="2">The sequence shown here is derived from an EMBL/GenBank/DDBJ whole genome shotgun (WGS) entry which is preliminary data.</text>
</comment>
<evidence type="ECO:0000313" key="3">
    <source>
        <dbReference type="Proteomes" id="UP001165135"/>
    </source>
</evidence>
<organism evidence="2 3">
    <name type="scientific">Actinoallomurus iriomotensis</name>
    <dbReference type="NCBI Taxonomy" id="478107"/>
    <lineage>
        <taxon>Bacteria</taxon>
        <taxon>Bacillati</taxon>
        <taxon>Actinomycetota</taxon>
        <taxon>Actinomycetes</taxon>
        <taxon>Streptosporangiales</taxon>
        <taxon>Thermomonosporaceae</taxon>
        <taxon>Actinoallomurus</taxon>
    </lineage>
</organism>
<dbReference type="Proteomes" id="UP001165135">
    <property type="component" value="Unassembled WGS sequence"/>
</dbReference>
<gene>
    <name evidence="2" type="ORF">Airi01_069030</name>
</gene>
<protein>
    <recommendedName>
        <fullName evidence="4">Immunity protein 26 of polymorphic toxin system</fullName>
    </recommendedName>
</protein>
<accession>A0A9W6VUF6</accession>
<dbReference type="EMBL" id="BSTJ01000009">
    <property type="protein sequence ID" value="GLY78636.1"/>
    <property type="molecule type" value="Genomic_DNA"/>
</dbReference>
<proteinExistence type="predicted"/>
<dbReference type="InterPro" id="IPR029278">
    <property type="entry name" value="Imm26"/>
</dbReference>
<dbReference type="Pfam" id="PF15428">
    <property type="entry name" value="Imm26"/>
    <property type="match status" value="1"/>
</dbReference>
<sequence>MYEPNMRILRPSRRKLRPGDVFALKPDECYLFGRVIYTDMPAGPMGPGSNLIYLYDARANTETPDLSALVTDRLLIPPQIINRLPWSRGYLMTVHHADLQPGDVLLDHCFFDSARRRHVGLDGKPRDAGFEPCGRWGLNSFASLDEPSSRDPPGTRLSKQSRLSGPGRSRTRGTITERATRSCWVGPSVRGQRLGAK</sequence>
<feature type="region of interest" description="Disordered" evidence="1">
    <location>
        <begin position="142"/>
        <end position="182"/>
    </location>
</feature>